<dbReference type="Proteomes" id="UP000233837">
    <property type="component" value="Unassembled WGS sequence"/>
</dbReference>
<keyword evidence="1" id="KW-0472">Membrane</keyword>
<name>A0A2I0W2D4_9ASPA</name>
<keyword evidence="1" id="KW-1133">Transmembrane helix</keyword>
<reference evidence="2 3" key="2">
    <citation type="journal article" date="2017" name="Nature">
        <title>The Apostasia genome and the evolution of orchids.</title>
        <authorList>
            <person name="Zhang G.Q."/>
            <person name="Liu K.W."/>
            <person name="Li Z."/>
            <person name="Lohaus R."/>
            <person name="Hsiao Y.Y."/>
            <person name="Niu S.C."/>
            <person name="Wang J.Y."/>
            <person name="Lin Y.C."/>
            <person name="Xu Q."/>
            <person name="Chen L.J."/>
            <person name="Yoshida K."/>
            <person name="Fujiwara S."/>
            <person name="Wang Z.W."/>
            <person name="Zhang Y.Q."/>
            <person name="Mitsuda N."/>
            <person name="Wang M."/>
            <person name="Liu G.H."/>
            <person name="Pecoraro L."/>
            <person name="Huang H.X."/>
            <person name="Xiao X.J."/>
            <person name="Lin M."/>
            <person name="Wu X.Y."/>
            <person name="Wu W.L."/>
            <person name="Chen Y.Y."/>
            <person name="Chang S.B."/>
            <person name="Sakamoto S."/>
            <person name="Ohme-Takagi M."/>
            <person name="Yagi M."/>
            <person name="Zeng S.J."/>
            <person name="Shen C.Y."/>
            <person name="Yeh C.M."/>
            <person name="Luo Y.B."/>
            <person name="Tsai W.C."/>
            <person name="Van de Peer Y."/>
            <person name="Liu Z.J."/>
        </authorList>
    </citation>
    <scope>NUCLEOTIDE SEQUENCE [LARGE SCALE GENOMIC DNA]</scope>
    <source>
        <tissue evidence="2">The whole plant</tissue>
    </source>
</reference>
<evidence type="ECO:0000256" key="1">
    <source>
        <dbReference type="SAM" id="Phobius"/>
    </source>
</evidence>
<evidence type="ECO:0000313" key="2">
    <source>
        <dbReference type="EMBL" id="PKU69788.1"/>
    </source>
</evidence>
<dbReference type="EMBL" id="KZ502999">
    <property type="protein sequence ID" value="PKU69788.1"/>
    <property type="molecule type" value="Genomic_DNA"/>
</dbReference>
<dbReference type="AlphaFoldDB" id="A0A2I0W2D4"/>
<protein>
    <submittedName>
        <fullName evidence="2">Uncharacterized protein</fullName>
    </submittedName>
</protein>
<organism evidence="2 3">
    <name type="scientific">Dendrobium catenatum</name>
    <dbReference type="NCBI Taxonomy" id="906689"/>
    <lineage>
        <taxon>Eukaryota</taxon>
        <taxon>Viridiplantae</taxon>
        <taxon>Streptophyta</taxon>
        <taxon>Embryophyta</taxon>
        <taxon>Tracheophyta</taxon>
        <taxon>Spermatophyta</taxon>
        <taxon>Magnoliopsida</taxon>
        <taxon>Liliopsida</taxon>
        <taxon>Asparagales</taxon>
        <taxon>Orchidaceae</taxon>
        <taxon>Epidendroideae</taxon>
        <taxon>Malaxideae</taxon>
        <taxon>Dendrobiinae</taxon>
        <taxon>Dendrobium</taxon>
    </lineage>
</organism>
<gene>
    <name evidence="2" type="ORF">MA16_Dca019064</name>
</gene>
<evidence type="ECO:0000313" key="3">
    <source>
        <dbReference type="Proteomes" id="UP000233837"/>
    </source>
</evidence>
<keyword evidence="1" id="KW-0812">Transmembrane</keyword>
<keyword evidence="3" id="KW-1185">Reference proteome</keyword>
<proteinExistence type="predicted"/>
<reference evidence="2 3" key="1">
    <citation type="journal article" date="2016" name="Sci. Rep.">
        <title>The Dendrobium catenatum Lindl. genome sequence provides insights into polysaccharide synthase, floral development and adaptive evolution.</title>
        <authorList>
            <person name="Zhang G.Q."/>
            <person name="Xu Q."/>
            <person name="Bian C."/>
            <person name="Tsai W.C."/>
            <person name="Yeh C.M."/>
            <person name="Liu K.W."/>
            <person name="Yoshida K."/>
            <person name="Zhang L.S."/>
            <person name="Chang S.B."/>
            <person name="Chen F."/>
            <person name="Shi Y."/>
            <person name="Su Y.Y."/>
            <person name="Zhang Y.Q."/>
            <person name="Chen L.J."/>
            <person name="Yin Y."/>
            <person name="Lin M."/>
            <person name="Huang H."/>
            <person name="Deng H."/>
            <person name="Wang Z.W."/>
            <person name="Zhu S.L."/>
            <person name="Zhao X."/>
            <person name="Deng C."/>
            <person name="Niu S.C."/>
            <person name="Huang J."/>
            <person name="Wang M."/>
            <person name="Liu G.H."/>
            <person name="Yang H.J."/>
            <person name="Xiao X.J."/>
            <person name="Hsiao Y.Y."/>
            <person name="Wu W.L."/>
            <person name="Chen Y.Y."/>
            <person name="Mitsuda N."/>
            <person name="Ohme-Takagi M."/>
            <person name="Luo Y.B."/>
            <person name="Van de Peer Y."/>
            <person name="Liu Z.J."/>
        </authorList>
    </citation>
    <scope>NUCLEOTIDE SEQUENCE [LARGE SCALE GENOMIC DNA]</scope>
    <source>
        <tissue evidence="2">The whole plant</tissue>
    </source>
</reference>
<feature type="transmembrane region" description="Helical" evidence="1">
    <location>
        <begin position="527"/>
        <end position="547"/>
    </location>
</feature>
<sequence>MISVLGKGKDHLECVEKKKEPMNLSFSPKKWIASAANDSEASSSIGCDLKMILEVCLVPVEVPSDNKFKLLSQVFAEELGRMDGKEPEMLAKDNRITPGLEEQLEDGEIDPNVVGKYLDISPIILEHDEVFKSEVHGVEDADSNSAIEGYSMVSHLAGKDYENEIEVVADLQISTTLVTKEDKVKEKETLIKDGRFLIPSKTIYPKRKLHKDLNVFGPIKGSLREFEEGIQGRLVDWVKMLKVVHIKKLEREARERSSGISKICFGGYQLSSRRSDPAICRISGETERTLWRTNGFFRRMLGGITGKEKPLVINEGGLLSKKFVPEYVPGKEKELLEDHLLNVNDFLPLQAIVIGWLASMLQFYVYNSQLVSHSDLSIPYNMQNCFTDSIWMVVSELNFVLSIFRLLERSIVYNMAIMRENIFQVTINSIFWSKSYIISILHDLKGLLSASGAMSFNRIHSDWSNFCIIYYFSNISLWSFPYRQNFSSVFWSFNDCKVLSFRISQSPSNFDHIFCRKIMLNEIDLRFLFGCCLLVVRAFIYVLFVFLEKGTIGS</sequence>
<accession>A0A2I0W2D4</accession>